<sequence>MILYFFQEDFHKEIIFHPTYLSCALKDYFSLLIQVKPIKTILQLLCKSFGQKEVSQVHILHKRANKDTSKFIVDKAKQLSFVDFVTLIKSMLQVLLIYLMHSSMLPRFIYNIIGKKCKNFIWEDTY</sequence>
<comment type="caution">
    <text evidence="1">The sequence shown here is derived from an EMBL/GenBank/DDBJ whole genome shotgun (WGS) entry which is preliminary data.</text>
</comment>
<feature type="non-terminal residue" evidence="1">
    <location>
        <position position="1"/>
    </location>
</feature>
<keyword evidence="2" id="KW-1185">Reference proteome</keyword>
<organism evidence="1 2">
    <name type="scientific">Mucuna pruriens</name>
    <name type="common">Velvet bean</name>
    <name type="synonym">Dolichos pruriens</name>
    <dbReference type="NCBI Taxonomy" id="157652"/>
    <lineage>
        <taxon>Eukaryota</taxon>
        <taxon>Viridiplantae</taxon>
        <taxon>Streptophyta</taxon>
        <taxon>Embryophyta</taxon>
        <taxon>Tracheophyta</taxon>
        <taxon>Spermatophyta</taxon>
        <taxon>Magnoliopsida</taxon>
        <taxon>eudicotyledons</taxon>
        <taxon>Gunneridae</taxon>
        <taxon>Pentapetalae</taxon>
        <taxon>rosids</taxon>
        <taxon>fabids</taxon>
        <taxon>Fabales</taxon>
        <taxon>Fabaceae</taxon>
        <taxon>Papilionoideae</taxon>
        <taxon>50 kb inversion clade</taxon>
        <taxon>NPAAA clade</taxon>
        <taxon>indigoferoid/millettioid clade</taxon>
        <taxon>Phaseoleae</taxon>
        <taxon>Mucuna</taxon>
    </lineage>
</organism>
<reference evidence="1" key="1">
    <citation type="submission" date="2018-05" db="EMBL/GenBank/DDBJ databases">
        <title>Draft genome of Mucuna pruriens seed.</title>
        <authorList>
            <person name="Nnadi N.E."/>
            <person name="Vos R."/>
            <person name="Hasami M.H."/>
            <person name="Devisetty U.K."/>
            <person name="Aguiy J.C."/>
        </authorList>
    </citation>
    <scope>NUCLEOTIDE SEQUENCE [LARGE SCALE GENOMIC DNA]</scope>
    <source>
        <strain evidence="1">JCA_2017</strain>
    </source>
</reference>
<protein>
    <submittedName>
        <fullName evidence="1">Uncharacterized protein</fullName>
    </submittedName>
</protein>
<dbReference type="AlphaFoldDB" id="A0A371I890"/>
<dbReference type="Proteomes" id="UP000257109">
    <property type="component" value="Unassembled WGS sequence"/>
</dbReference>
<gene>
    <name evidence="1" type="ORF">CR513_04111</name>
</gene>
<evidence type="ECO:0000313" key="1">
    <source>
        <dbReference type="EMBL" id="RDY11263.1"/>
    </source>
</evidence>
<name>A0A371I890_MUCPR</name>
<evidence type="ECO:0000313" key="2">
    <source>
        <dbReference type="Proteomes" id="UP000257109"/>
    </source>
</evidence>
<dbReference type="EMBL" id="QJKJ01000677">
    <property type="protein sequence ID" value="RDY11263.1"/>
    <property type="molecule type" value="Genomic_DNA"/>
</dbReference>
<accession>A0A371I890</accession>
<proteinExistence type="predicted"/>